<name>A0AAD5TYU2_9FUNG</name>
<feature type="active site" evidence="4">
    <location>
        <position position="390"/>
    </location>
</feature>
<evidence type="ECO:0000259" key="9">
    <source>
        <dbReference type="PROSITE" id="PS50215"/>
    </source>
</evidence>
<keyword evidence="6" id="KW-0472">Membrane</keyword>
<dbReference type="InterPro" id="IPR036436">
    <property type="entry name" value="Disintegrin_dom_sf"/>
</dbReference>
<feature type="domain" description="Disintegrin" evidence="8">
    <location>
        <begin position="478"/>
        <end position="564"/>
    </location>
</feature>
<feature type="chain" id="PRO_5041961012" description="Disintegrin and metalloproteinase domain-containing protein B" evidence="7">
    <location>
        <begin position="18"/>
        <end position="915"/>
    </location>
</feature>
<proteinExistence type="predicted"/>
<feature type="binding site" evidence="4">
    <location>
        <position position="393"/>
    </location>
    <ligand>
        <name>Zn(2+)</name>
        <dbReference type="ChEBI" id="CHEBI:29105"/>
        <note>catalytic</note>
    </ligand>
</feature>
<dbReference type="GO" id="GO:0005886">
    <property type="term" value="C:plasma membrane"/>
    <property type="evidence" value="ECO:0007669"/>
    <property type="project" value="TreeGrafter"/>
</dbReference>
<comment type="caution">
    <text evidence="4">Lacks conserved residue(s) required for the propagation of feature annotation.</text>
</comment>
<dbReference type="InterPro" id="IPR001590">
    <property type="entry name" value="Peptidase_M12B"/>
</dbReference>
<dbReference type="AlphaFoldDB" id="A0AAD5TYU2"/>
<dbReference type="Proteomes" id="UP001211065">
    <property type="component" value="Unassembled WGS sequence"/>
</dbReference>
<evidence type="ECO:0000256" key="7">
    <source>
        <dbReference type="SAM" id="SignalP"/>
    </source>
</evidence>
<evidence type="ECO:0000256" key="2">
    <source>
        <dbReference type="ARBA" id="ARBA00056552"/>
    </source>
</evidence>
<dbReference type="PROSITE" id="PS50215">
    <property type="entry name" value="ADAM_MEPRO"/>
    <property type="match status" value="1"/>
</dbReference>
<dbReference type="InterPro" id="IPR024079">
    <property type="entry name" value="MetalloPept_cat_dom_sf"/>
</dbReference>
<keyword evidence="4" id="KW-0479">Metal-binding</keyword>
<evidence type="ECO:0000256" key="6">
    <source>
        <dbReference type="SAM" id="Phobius"/>
    </source>
</evidence>
<accession>A0AAD5TYU2</accession>
<keyword evidence="7" id="KW-0732">Signal</keyword>
<dbReference type="Pfam" id="PF00200">
    <property type="entry name" value="Disintegrin"/>
    <property type="match status" value="1"/>
</dbReference>
<evidence type="ECO:0000256" key="5">
    <source>
        <dbReference type="SAM" id="MobiDB-lite"/>
    </source>
</evidence>
<dbReference type="GO" id="GO:0006509">
    <property type="term" value="P:membrane protein ectodomain proteolysis"/>
    <property type="evidence" value="ECO:0007669"/>
    <property type="project" value="TreeGrafter"/>
</dbReference>
<evidence type="ECO:0000259" key="8">
    <source>
        <dbReference type="PROSITE" id="PS50214"/>
    </source>
</evidence>
<feature type="region of interest" description="Disordered" evidence="5">
    <location>
        <begin position="705"/>
        <end position="728"/>
    </location>
</feature>
<dbReference type="PANTHER" id="PTHR45702:SF2">
    <property type="entry name" value="KUZBANIAN, ISOFORM A"/>
    <property type="match status" value="1"/>
</dbReference>
<evidence type="ECO:0000256" key="4">
    <source>
        <dbReference type="PROSITE-ProRule" id="PRU00276"/>
    </source>
</evidence>
<feature type="signal peptide" evidence="7">
    <location>
        <begin position="1"/>
        <end position="17"/>
    </location>
</feature>
<dbReference type="GO" id="GO:0046872">
    <property type="term" value="F:metal ion binding"/>
    <property type="evidence" value="ECO:0007669"/>
    <property type="project" value="UniProtKB-KW"/>
</dbReference>
<evidence type="ECO:0000256" key="3">
    <source>
        <dbReference type="ARBA" id="ARBA00074021"/>
    </source>
</evidence>
<comment type="caution">
    <text evidence="10">The sequence shown here is derived from an EMBL/GenBank/DDBJ whole genome shotgun (WGS) entry which is preliminary data.</text>
</comment>
<keyword evidence="6" id="KW-0812">Transmembrane</keyword>
<feature type="region of interest" description="Disordered" evidence="5">
    <location>
        <begin position="881"/>
        <end position="915"/>
    </location>
</feature>
<dbReference type="InterPro" id="IPR001762">
    <property type="entry name" value="Disintegrin_dom"/>
</dbReference>
<dbReference type="PANTHER" id="PTHR45702">
    <property type="entry name" value="ADAM10/ADAM17 METALLOPEPTIDASE FAMILY MEMBER"/>
    <property type="match status" value="1"/>
</dbReference>
<evidence type="ECO:0000313" key="11">
    <source>
        <dbReference type="Proteomes" id="UP001211065"/>
    </source>
</evidence>
<evidence type="ECO:0000313" key="10">
    <source>
        <dbReference type="EMBL" id="KAJ3216236.1"/>
    </source>
</evidence>
<dbReference type="GO" id="GO:0004222">
    <property type="term" value="F:metalloendopeptidase activity"/>
    <property type="evidence" value="ECO:0007669"/>
    <property type="project" value="InterPro"/>
</dbReference>
<sequence length="915" mass="100828">MIKFLVSTFSFFLLINASPGTAPVRYYDFLLTNNIQLQFNSINLKFSAFNESFTLILEKNSDLLLPDSIVHLHDSLTNQKTISSIVAHPYKGVVVNSMNHEVGWARIMFHEVPLSESPNKLLFDGTFTNLNGMYHINTVANYRASRRPGLDIDLVSPFERNPLHKNSRLILFKDSHNEDDHKHDSLSNPMSATYGCGFEHSEANTRAILEARGNTFKLKKRQQAGVMSSCFGQTKRVLKMSVAADCSYTQSFRNPKTVLNQIISYWNEASQVYEVQFNIKLAVIEVKILQTCGDHNGEVLSWNKGCTDNYGINDRLSDFSQWRGQLAPDEAGLWHLLTACNTGPSVGVAWLSQLCVQGLSEQNQNGKKQFVSGTGVSSIVPVTWKVVAHEIGHNFGAIHDCTFVNCPATCDTSGLSTECPCCACAGCDCGGQFLMHPTDNSAKPQFSPCSLNYMCSNINEPVHSACLLDAATVNTIKENTCGNGVVEAGEQCDCGKGCATDSCCNNDCTFKAPAVCDDLNDECCRGCQIIPAGEICRPSFDMCTKEQFCNGKSATCEASIKLADGTSCNKQAASNTTKGTTCASGVCTSRELQCISLVGDSGPRTVGPCKNHENDCKLLCETENGICLSLSGDFIDGTPCVGGGFCRRNVCEGASLIGVGLYYFTSQPALAYPITIAILIVFLLFLYCFAKVVCCRGSKKKNRKIVNPKNKNKKNNNNNNESNVAQKYYPGSSTVNPSVSGSGNTLQQSSLSPLYNSSVIPPALAYNSQSNVGAKIPGTSNISESQQQSQTTGYHIEPIKFQYDSRKESNFTQQNNYIPSSQSQRHDYNYGYENTNGRSFNNNYGYNDGYNSYDNYSYNNDFNLQNDNNILYYQNESNEFKYQNDNNGFDAKESFNSNRENESRNKYGRWRPPPG</sequence>
<dbReference type="FunFam" id="4.10.70.10:FF:000003">
    <property type="entry name" value="Disintegrin and metalloproteinase domain-containing protein 17"/>
    <property type="match status" value="1"/>
</dbReference>
<keyword evidence="6" id="KW-1133">Transmembrane helix</keyword>
<feature type="compositionally biased region" description="Basic residues" evidence="5">
    <location>
        <begin position="705"/>
        <end position="714"/>
    </location>
</feature>
<protein>
    <recommendedName>
        <fullName evidence="3">Disintegrin and metalloproteinase domain-containing protein B</fullName>
    </recommendedName>
</protein>
<dbReference type="PROSITE" id="PS50214">
    <property type="entry name" value="DISINTEGRIN_2"/>
    <property type="match status" value="1"/>
</dbReference>
<evidence type="ECO:0000256" key="1">
    <source>
        <dbReference type="ARBA" id="ARBA00023157"/>
    </source>
</evidence>
<dbReference type="Gene3D" id="4.10.70.10">
    <property type="entry name" value="Disintegrin domain"/>
    <property type="match status" value="1"/>
</dbReference>
<comment type="function">
    <text evidence="2">Probable zinc protease.</text>
</comment>
<gene>
    <name evidence="10" type="ORF">HK099_005946</name>
</gene>
<organism evidence="10 11">
    <name type="scientific">Clydaea vesicula</name>
    <dbReference type="NCBI Taxonomy" id="447962"/>
    <lineage>
        <taxon>Eukaryota</taxon>
        <taxon>Fungi</taxon>
        <taxon>Fungi incertae sedis</taxon>
        <taxon>Chytridiomycota</taxon>
        <taxon>Chytridiomycota incertae sedis</taxon>
        <taxon>Chytridiomycetes</taxon>
        <taxon>Lobulomycetales</taxon>
        <taxon>Lobulomycetaceae</taxon>
        <taxon>Clydaea</taxon>
    </lineage>
</organism>
<dbReference type="InterPro" id="IPR051489">
    <property type="entry name" value="ADAM_Metalloproteinase"/>
</dbReference>
<dbReference type="EMBL" id="JADGJW010000489">
    <property type="protein sequence ID" value="KAJ3216236.1"/>
    <property type="molecule type" value="Genomic_DNA"/>
</dbReference>
<feature type="binding site" evidence="4">
    <location>
        <position position="389"/>
    </location>
    <ligand>
        <name>Zn(2+)</name>
        <dbReference type="ChEBI" id="CHEBI:29105"/>
        <note>catalytic</note>
    </ligand>
</feature>
<dbReference type="Pfam" id="PF13688">
    <property type="entry name" value="Reprolysin_5"/>
    <property type="match status" value="1"/>
</dbReference>
<keyword evidence="4" id="KW-0862">Zinc</keyword>
<dbReference type="SUPFAM" id="SSF57552">
    <property type="entry name" value="Blood coagulation inhibitor (disintegrin)"/>
    <property type="match status" value="1"/>
</dbReference>
<reference evidence="10" key="1">
    <citation type="submission" date="2020-05" db="EMBL/GenBank/DDBJ databases">
        <title>Phylogenomic resolution of chytrid fungi.</title>
        <authorList>
            <person name="Stajich J.E."/>
            <person name="Amses K."/>
            <person name="Simmons R."/>
            <person name="Seto K."/>
            <person name="Myers J."/>
            <person name="Bonds A."/>
            <person name="Quandt C.A."/>
            <person name="Barry K."/>
            <person name="Liu P."/>
            <person name="Grigoriev I."/>
            <person name="Longcore J.E."/>
            <person name="James T.Y."/>
        </authorList>
    </citation>
    <scope>NUCLEOTIDE SEQUENCE</scope>
    <source>
        <strain evidence="10">JEL0476</strain>
    </source>
</reference>
<keyword evidence="1" id="KW-1015">Disulfide bond</keyword>
<feature type="transmembrane region" description="Helical" evidence="6">
    <location>
        <begin position="670"/>
        <end position="694"/>
    </location>
</feature>
<feature type="binding site" evidence="4">
    <location>
        <position position="399"/>
    </location>
    <ligand>
        <name>Zn(2+)</name>
        <dbReference type="ChEBI" id="CHEBI:29105"/>
        <note>catalytic</note>
    </ligand>
</feature>
<dbReference type="SMART" id="SM00050">
    <property type="entry name" value="DISIN"/>
    <property type="match status" value="1"/>
</dbReference>
<dbReference type="SUPFAM" id="SSF55486">
    <property type="entry name" value="Metalloproteases ('zincins'), catalytic domain"/>
    <property type="match status" value="1"/>
</dbReference>
<keyword evidence="11" id="KW-1185">Reference proteome</keyword>
<feature type="domain" description="Peptidase M12B" evidence="9">
    <location>
        <begin position="236"/>
        <end position="454"/>
    </location>
</feature>
<dbReference type="Gene3D" id="3.40.390.10">
    <property type="entry name" value="Collagenase (Catalytic Domain)"/>
    <property type="match status" value="1"/>
</dbReference>